<organism evidence="1 2">
    <name type="scientific">Apolygus lucorum</name>
    <name type="common">Small green plant bug</name>
    <name type="synonym">Lygocoris lucorum</name>
    <dbReference type="NCBI Taxonomy" id="248454"/>
    <lineage>
        <taxon>Eukaryota</taxon>
        <taxon>Metazoa</taxon>
        <taxon>Ecdysozoa</taxon>
        <taxon>Arthropoda</taxon>
        <taxon>Hexapoda</taxon>
        <taxon>Insecta</taxon>
        <taxon>Pterygota</taxon>
        <taxon>Neoptera</taxon>
        <taxon>Paraneoptera</taxon>
        <taxon>Hemiptera</taxon>
        <taxon>Heteroptera</taxon>
        <taxon>Panheteroptera</taxon>
        <taxon>Cimicomorpha</taxon>
        <taxon>Miridae</taxon>
        <taxon>Mirini</taxon>
        <taxon>Apolygus</taxon>
    </lineage>
</organism>
<dbReference type="AlphaFoldDB" id="A0A8S9XYE6"/>
<sequence>MERIRSERTVARRIFSRACTALDQELKKEEVDYESACAKMRTVEYEAQKLFEIDEDMKVKLFAEKMDEEDQVKEFEDMSDFRSKFFLYSGKFETYVRLRKEASGSVDEQSVVSVYGQFDTKSKRNLKIDQMKYETDSHKSQYPFQSSVVGAKARKVLERFPPSGENYHEELSYRKDSVAKDDFLIRPYYRQLLNLVIQLVYSKTDISLSDIFDRLSAQLRALKHLGVTKEKYAATVEACLPVDVLKAWSRFRLTPAAATIGSEKTPDLMVANIIVFLKAEGESDERKRLSTNGLSSSETWWGGWWERVVRMIKELVMRNLGQAALTYEELTTVICDIEAVINARPLTYVAEEAEELQPISPKLFIQDIKSTKTGFDTLLSGDHGKGWDQHAESSTVQPFAW</sequence>
<dbReference type="EMBL" id="WIXP02000003">
    <property type="protein sequence ID" value="KAF6213549.1"/>
    <property type="molecule type" value="Genomic_DNA"/>
</dbReference>
<dbReference type="Proteomes" id="UP000466442">
    <property type="component" value="Unassembled WGS sequence"/>
</dbReference>
<evidence type="ECO:0000313" key="2">
    <source>
        <dbReference type="Proteomes" id="UP000466442"/>
    </source>
</evidence>
<dbReference type="OrthoDB" id="6623674at2759"/>
<reference evidence="1" key="1">
    <citation type="journal article" date="2021" name="Mol. Ecol. Resour.">
        <title>Apolygus lucorum genome provides insights into omnivorousness and mesophyll feeding.</title>
        <authorList>
            <person name="Liu Y."/>
            <person name="Liu H."/>
            <person name="Wang H."/>
            <person name="Huang T."/>
            <person name="Liu B."/>
            <person name="Yang B."/>
            <person name="Yin L."/>
            <person name="Li B."/>
            <person name="Zhang Y."/>
            <person name="Zhang S."/>
            <person name="Jiang F."/>
            <person name="Zhang X."/>
            <person name="Ren Y."/>
            <person name="Wang B."/>
            <person name="Wang S."/>
            <person name="Lu Y."/>
            <person name="Wu K."/>
            <person name="Fan W."/>
            <person name="Wang G."/>
        </authorList>
    </citation>
    <scope>NUCLEOTIDE SEQUENCE</scope>
    <source>
        <strain evidence="1">12Hb</strain>
    </source>
</reference>
<proteinExistence type="predicted"/>
<evidence type="ECO:0000313" key="1">
    <source>
        <dbReference type="EMBL" id="KAF6213549.1"/>
    </source>
</evidence>
<keyword evidence="2" id="KW-1185">Reference proteome</keyword>
<name>A0A8S9XYE6_APOLU</name>
<protein>
    <submittedName>
        <fullName evidence="1">Uncharacterized protein</fullName>
    </submittedName>
</protein>
<accession>A0A8S9XYE6</accession>
<comment type="caution">
    <text evidence="1">The sequence shown here is derived from an EMBL/GenBank/DDBJ whole genome shotgun (WGS) entry which is preliminary data.</text>
</comment>
<gene>
    <name evidence="1" type="ORF">GE061_011269</name>
</gene>